<sequence>MLLTEQIQNSIPICLYKWEKGRWSLFVLWLEKTPCDGHGPIVIQRTETRSGPMGLSTLSSPIAYARGLLHAIHGHCDNGGSWSRQPQ</sequence>
<evidence type="ECO:0000313" key="2">
    <source>
        <dbReference type="Proteomes" id="UP000596661"/>
    </source>
</evidence>
<reference evidence="1" key="2">
    <citation type="submission" date="2021-03" db="UniProtKB">
        <authorList>
            <consortium name="EnsemblPlants"/>
        </authorList>
    </citation>
    <scope>IDENTIFICATION</scope>
</reference>
<name>A0A803NR42_CANSA</name>
<dbReference type="Gramene" id="evm.model.01.857">
    <property type="protein sequence ID" value="cds.evm.model.01.857"/>
    <property type="gene ID" value="evm.TU.01.857"/>
</dbReference>
<keyword evidence="2" id="KW-1185">Reference proteome</keyword>
<organism evidence="1 2">
    <name type="scientific">Cannabis sativa</name>
    <name type="common">Hemp</name>
    <name type="synonym">Marijuana</name>
    <dbReference type="NCBI Taxonomy" id="3483"/>
    <lineage>
        <taxon>Eukaryota</taxon>
        <taxon>Viridiplantae</taxon>
        <taxon>Streptophyta</taxon>
        <taxon>Embryophyta</taxon>
        <taxon>Tracheophyta</taxon>
        <taxon>Spermatophyta</taxon>
        <taxon>Magnoliopsida</taxon>
        <taxon>eudicotyledons</taxon>
        <taxon>Gunneridae</taxon>
        <taxon>Pentapetalae</taxon>
        <taxon>rosids</taxon>
        <taxon>fabids</taxon>
        <taxon>Rosales</taxon>
        <taxon>Cannabaceae</taxon>
        <taxon>Cannabis</taxon>
    </lineage>
</organism>
<dbReference type="EnsemblPlants" id="evm.model.01.857">
    <property type="protein sequence ID" value="cds.evm.model.01.857"/>
    <property type="gene ID" value="evm.TU.01.857"/>
</dbReference>
<dbReference type="AlphaFoldDB" id="A0A803NR42"/>
<proteinExistence type="predicted"/>
<dbReference type="EMBL" id="UZAU01000018">
    <property type="status" value="NOT_ANNOTATED_CDS"/>
    <property type="molecule type" value="Genomic_DNA"/>
</dbReference>
<dbReference type="Proteomes" id="UP000596661">
    <property type="component" value="Chromosome 1"/>
</dbReference>
<protein>
    <submittedName>
        <fullName evidence="1">Uncharacterized protein</fullName>
    </submittedName>
</protein>
<evidence type="ECO:0000313" key="1">
    <source>
        <dbReference type="EnsemblPlants" id="cds.evm.model.01.857"/>
    </source>
</evidence>
<accession>A0A803NR42</accession>
<reference evidence="1" key="1">
    <citation type="submission" date="2018-11" db="EMBL/GenBank/DDBJ databases">
        <authorList>
            <person name="Grassa J C."/>
        </authorList>
    </citation>
    <scope>NUCLEOTIDE SEQUENCE [LARGE SCALE GENOMIC DNA]</scope>
</reference>